<sequence>MRTRAAARKSLQTADRTTENLGRATRKRKKDALPLKGDWNALPHGMGTVVNAVATQTTSHARSVLAVAPVSSYHGTPISTASTGSNTRQTRPSFRVTKARQGFSTKEQNTIKAQDDPDNTYRLTDLEDENPKKRYRIARSSVASSVKTETELTLRKPNQTTHQQIGVVAPHARKLLIIHGAVVKNTVAVKISASKITVDATQILDPDFKIKLKRGRDNPYGLTPGFSPYPYRQVPSREACEEVYAILTSLHGAVQQPEKMPQASLEIAGCGEVPCVLDALLRTLISGNTLMALANAAIKNLAAHYGICAEGTGAGSINWEKVRPSPHNELAQVIRLAGSGSKKSIHIKEILDMVYEESLERMDNTAITATTAQPDVSEAEVEPCCQTSTSPEESTRQLLSLDYMHSMGKDEAMAKFVQYSGIGIKTAACVTLFCLRMPCFAVDTHVHKFCRWLGWVDKRADPDTCFRHGEFMVPDHLKYGLHQLFIRHGQQCFKCRKATRPGSKDWAEAPECPLEHLLDRDKDDPVAGEHTEEPDMGVV</sequence>
<proteinExistence type="predicted"/>
<dbReference type="InterPro" id="IPR003265">
    <property type="entry name" value="HhH-GPD_domain"/>
</dbReference>
<gene>
    <name evidence="3" type="ORF">B0T24DRAFT_566372</name>
</gene>
<protein>
    <submittedName>
        <fullName evidence="3">DNA glycosylase</fullName>
    </submittedName>
</protein>
<dbReference type="CDD" id="cd00056">
    <property type="entry name" value="ENDO3c"/>
    <property type="match status" value="1"/>
</dbReference>
<evidence type="ECO:0000259" key="2">
    <source>
        <dbReference type="SMART" id="SM00478"/>
    </source>
</evidence>
<dbReference type="PANTHER" id="PTHR47203:SF1">
    <property type="entry name" value="HYPOTHETICAL BASE EXCISION DNA REPAIR PROTEIN (EUROFUNG)"/>
    <property type="match status" value="1"/>
</dbReference>
<dbReference type="AlphaFoldDB" id="A0AAE0NL99"/>
<evidence type="ECO:0000313" key="4">
    <source>
        <dbReference type="Proteomes" id="UP001287356"/>
    </source>
</evidence>
<dbReference type="SUPFAM" id="SSF48150">
    <property type="entry name" value="DNA-glycosylase"/>
    <property type="match status" value="1"/>
</dbReference>
<feature type="compositionally biased region" description="Basic and acidic residues" evidence="1">
    <location>
        <begin position="517"/>
        <end position="533"/>
    </location>
</feature>
<dbReference type="GO" id="GO:0006285">
    <property type="term" value="P:base-excision repair, AP site formation"/>
    <property type="evidence" value="ECO:0007669"/>
    <property type="project" value="UniProtKB-ARBA"/>
</dbReference>
<organism evidence="3 4">
    <name type="scientific">Lasiosphaeria ovina</name>
    <dbReference type="NCBI Taxonomy" id="92902"/>
    <lineage>
        <taxon>Eukaryota</taxon>
        <taxon>Fungi</taxon>
        <taxon>Dikarya</taxon>
        <taxon>Ascomycota</taxon>
        <taxon>Pezizomycotina</taxon>
        <taxon>Sordariomycetes</taxon>
        <taxon>Sordariomycetidae</taxon>
        <taxon>Sordariales</taxon>
        <taxon>Lasiosphaeriaceae</taxon>
        <taxon>Lasiosphaeria</taxon>
    </lineage>
</organism>
<evidence type="ECO:0000256" key="1">
    <source>
        <dbReference type="SAM" id="MobiDB-lite"/>
    </source>
</evidence>
<dbReference type="GO" id="GO:0003824">
    <property type="term" value="F:catalytic activity"/>
    <property type="evidence" value="ECO:0007669"/>
    <property type="project" value="InterPro"/>
</dbReference>
<dbReference type="EMBL" id="JAULSN010000001">
    <property type="protein sequence ID" value="KAK3383598.1"/>
    <property type="molecule type" value="Genomic_DNA"/>
</dbReference>
<accession>A0AAE0NL99</accession>
<dbReference type="Gene3D" id="1.10.340.30">
    <property type="entry name" value="Hypothetical protein, domain 2"/>
    <property type="match status" value="1"/>
</dbReference>
<feature type="domain" description="HhH-GPD" evidence="2">
    <location>
        <begin position="285"/>
        <end position="491"/>
    </location>
</feature>
<dbReference type="Pfam" id="PF00730">
    <property type="entry name" value="HhH-GPD"/>
    <property type="match status" value="1"/>
</dbReference>
<name>A0AAE0NL99_9PEZI</name>
<dbReference type="InterPro" id="IPR011257">
    <property type="entry name" value="DNA_glycosylase"/>
</dbReference>
<feature type="region of interest" description="Disordered" evidence="1">
    <location>
        <begin position="1"/>
        <end position="32"/>
    </location>
</feature>
<reference evidence="3" key="1">
    <citation type="journal article" date="2023" name="Mol. Phylogenet. Evol.">
        <title>Genome-scale phylogeny and comparative genomics of the fungal order Sordariales.</title>
        <authorList>
            <person name="Hensen N."/>
            <person name="Bonometti L."/>
            <person name="Westerberg I."/>
            <person name="Brannstrom I.O."/>
            <person name="Guillou S."/>
            <person name="Cros-Aarteil S."/>
            <person name="Calhoun S."/>
            <person name="Haridas S."/>
            <person name="Kuo A."/>
            <person name="Mondo S."/>
            <person name="Pangilinan J."/>
            <person name="Riley R."/>
            <person name="LaButti K."/>
            <person name="Andreopoulos B."/>
            <person name="Lipzen A."/>
            <person name="Chen C."/>
            <person name="Yan M."/>
            <person name="Daum C."/>
            <person name="Ng V."/>
            <person name="Clum A."/>
            <person name="Steindorff A."/>
            <person name="Ohm R.A."/>
            <person name="Martin F."/>
            <person name="Silar P."/>
            <person name="Natvig D.O."/>
            <person name="Lalanne C."/>
            <person name="Gautier V."/>
            <person name="Ament-Velasquez S.L."/>
            <person name="Kruys A."/>
            <person name="Hutchinson M.I."/>
            <person name="Powell A.J."/>
            <person name="Barry K."/>
            <person name="Miller A.N."/>
            <person name="Grigoriev I.V."/>
            <person name="Debuchy R."/>
            <person name="Gladieux P."/>
            <person name="Hiltunen Thoren M."/>
            <person name="Johannesson H."/>
        </authorList>
    </citation>
    <scope>NUCLEOTIDE SEQUENCE</scope>
    <source>
        <strain evidence="3">CBS 958.72</strain>
    </source>
</reference>
<evidence type="ECO:0000313" key="3">
    <source>
        <dbReference type="EMBL" id="KAK3383598.1"/>
    </source>
</evidence>
<keyword evidence="4" id="KW-1185">Reference proteome</keyword>
<feature type="region of interest" description="Disordered" evidence="1">
    <location>
        <begin position="517"/>
        <end position="539"/>
    </location>
</feature>
<dbReference type="PANTHER" id="PTHR47203">
    <property type="match status" value="1"/>
</dbReference>
<comment type="caution">
    <text evidence="3">The sequence shown here is derived from an EMBL/GenBank/DDBJ whole genome shotgun (WGS) entry which is preliminary data.</text>
</comment>
<reference evidence="3" key="2">
    <citation type="submission" date="2023-06" db="EMBL/GenBank/DDBJ databases">
        <authorList>
            <consortium name="Lawrence Berkeley National Laboratory"/>
            <person name="Haridas S."/>
            <person name="Hensen N."/>
            <person name="Bonometti L."/>
            <person name="Westerberg I."/>
            <person name="Brannstrom I.O."/>
            <person name="Guillou S."/>
            <person name="Cros-Aarteil S."/>
            <person name="Calhoun S."/>
            <person name="Kuo A."/>
            <person name="Mondo S."/>
            <person name="Pangilinan J."/>
            <person name="Riley R."/>
            <person name="Labutti K."/>
            <person name="Andreopoulos B."/>
            <person name="Lipzen A."/>
            <person name="Chen C."/>
            <person name="Yanf M."/>
            <person name="Daum C."/>
            <person name="Ng V."/>
            <person name="Clum A."/>
            <person name="Steindorff A."/>
            <person name="Ohm R."/>
            <person name="Martin F."/>
            <person name="Silar P."/>
            <person name="Natvig D."/>
            <person name="Lalanne C."/>
            <person name="Gautier V."/>
            <person name="Ament-Velasquez S.L."/>
            <person name="Kruys A."/>
            <person name="Hutchinson M.I."/>
            <person name="Powell A.J."/>
            <person name="Barry K."/>
            <person name="Miller A.N."/>
            <person name="Grigoriev I.V."/>
            <person name="Debuchy R."/>
            <person name="Gladieux P."/>
            <person name="Thoren M.H."/>
            <person name="Johannesson H."/>
        </authorList>
    </citation>
    <scope>NUCLEOTIDE SEQUENCE</scope>
    <source>
        <strain evidence="3">CBS 958.72</strain>
    </source>
</reference>
<dbReference type="SMART" id="SM00478">
    <property type="entry name" value="ENDO3c"/>
    <property type="match status" value="1"/>
</dbReference>
<dbReference type="Proteomes" id="UP001287356">
    <property type="component" value="Unassembled WGS sequence"/>
</dbReference>